<evidence type="ECO:0000256" key="3">
    <source>
        <dbReference type="ARBA" id="ARBA00023163"/>
    </source>
</evidence>
<dbReference type="Gene3D" id="1.10.10.10">
    <property type="entry name" value="Winged helix-like DNA-binding domain superfamily/Winged helix DNA-binding domain"/>
    <property type="match status" value="1"/>
</dbReference>
<dbReference type="PANTHER" id="PTHR44846">
    <property type="entry name" value="MANNOSYL-D-GLYCERATE TRANSPORT/METABOLISM SYSTEM REPRESSOR MNGR-RELATED"/>
    <property type="match status" value="1"/>
</dbReference>
<feature type="domain" description="HTH gntR-type" evidence="4">
    <location>
        <begin position="45"/>
        <end position="113"/>
    </location>
</feature>
<dbReference type="Pfam" id="PF07702">
    <property type="entry name" value="UTRA"/>
    <property type="match status" value="1"/>
</dbReference>
<dbReference type="InterPro" id="IPR000524">
    <property type="entry name" value="Tscrpt_reg_HTH_GntR"/>
</dbReference>
<dbReference type="SUPFAM" id="SSF64288">
    <property type="entry name" value="Chorismate lyase-like"/>
    <property type="match status" value="1"/>
</dbReference>
<dbReference type="InterPro" id="IPR036388">
    <property type="entry name" value="WH-like_DNA-bd_sf"/>
</dbReference>
<dbReference type="CDD" id="cd07377">
    <property type="entry name" value="WHTH_GntR"/>
    <property type="match status" value="1"/>
</dbReference>
<dbReference type="PANTHER" id="PTHR44846:SF1">
    <property type="entry name" value="MANNOSYL-D-GLYCERATE TRANSPORT_METABOLISM SYSTEM REPRESSOR MNGR-RELATED"/>
    <property type="match status" value="1"/>
</dbReference>
<keyword evidence="2" id="KW-0238">DNA-binding</keyword>
<organism evidence="5 6">
    <name type="scientific">Advenella incenata</name>
    <dbReference type="NCBI Taxonomy" id="267800"/>
    <lineage>
        <taxon>Bacteria</taxon>
        <taxon>Pseudomonadati</taxon>
        <taxon>Pseudomonadota</taxon>
        <taxon>Betaproteobacteria</taxon>
        <taxon>Burkholderiales</taxon>
        <taxon>Alcaligenaceae</taxon>
    </lineage>
</organism>
<sequence length="276" mass="31060">MAVPQAETCLCILFPAGRANTMDRKMTQAQTRNSTAPIDFSRSAAARYVQLASLFRRRVESGQWPVGSQIPTVDELAEECQVARATVRQALDLLQAEKLIERYRAKGTFVTGKPQEQFWCEVASNWDGQLIAPEGVSIEILSARDRRMPSSADLTLGKLAQSYQYWHRRHWRNGRPYYLGEVFIDEKVCRRIPAKAFETKTSMRILRDLPGLDIVEAHQTLTLGSADPELADLLQLPLNAPVAHVHRSAVDQNGTIVFIGDGIYRGDVVRLDIRLK</sequence>
<keyword evidence="6" id="KW-1185">Reference proteome</keyword>
<gene>
    <name evidence="5" type="ORF">EV681_0488</name>
</gene>
<dbReference type="Proteomes" id="UP000293398">
    <property type="component" value="Unassembled WGS sequence"/>
</dbReference>
<dbReference type="SMART" id="SM00866">
    <property type="entry name" value="UTRA"/>
    <property type="match status" value="1"/>
</dbReference>
<dbReference type="PRINTS" id="PR00035">
    <property type="entry name" value="HTHGNTR"/>
</dbReference>
<evidence type="ECO:0000313" key="6">
    <source>
        <dbReference type="Proteomes" id="UP000293398"/>
    </source>
</evidence>
<protein>
    <submittedName>
        <fullName evidence="5">GntR family transcriptional regulator</fullName>
    </submittedName>
</protein>
<comment type="caution">
    <text evidence="5">The sequence shown here is derived from an EMBL/GenBank/DDBJ whole genome shotgun (WGS) entry which is preliminary data.</text>
</comment>
<accession>A0A4Q7VQH7</accession>
<reference evidence="5 6" key="1">
    <citation type="submission" date="2019-02" db="EMBL/GenBank/DDBJ databases">
        <title>Genomic Encyclopedia of Type Strains, Phase IV (KMG-IV): sequencing the most valuable type-strain genomes for metagenomic binning, comparative biology and taxonomic classification.</title>
        <authorList>
            <person name="Goeker M."/>
        </authorList>
    </citation>
    <scope>NUCLEOTIDE SEQUENCE [LARGE SCALE GENOMIC DNA]</scope>
    <source>
        <strain evidence="5 6">DSM 23814</strain>
    </source>
</reference>
<dbReference type="Pfam" id="PF00392">
    <property type="entry name" value="GntR"/>
    <property type="match status" value="1"/>
</dbReference>
<dbReference type="Gene3D" id="3.40.1410.10">
    <property type="entry name" value="Chorismate lyase-like"/>
    <property type="match status" value="1"/>
</dbReference>
<dbReference type="GO" id="GO:0045892">
    <property type="term" value="P:negative regulation of DNA-templated transcription"/>
    <property type="evidence" value="ECO:0007669"/>
    <property type="project" value="TreeGrafter"/>
</dbReference>
<dbReference type="PROSITE" id="PS50949">
    <property type="entry name" value="HTH_GNTR"/>
    <property type="match status" value="1"/>
</dbReference>
<dbReference type="SMART" id="SM00345">
    <property type="entry name" value="HTH_GNTR"/>
    <property type="match status" value="1"/>
</dbReference>
<dbReference type="InterPro" id="IPR036390">
    <property type="entry name" value="WH_DNA-bd_sf"/>
</dbReference>
<dbReference type="InterPro" id="IPR050679">
    <property type="entry name" value="Bact_HTH_transcr_reg"/>
</dbReference>
<dbReference type="InterPro" id="IPR011663">
    <property type="entry name" value="UTRA"/>
</dbReference>
<evidence type="ECO:0000313" key="5">
    <source>
        <dbReference type="EMBL" id="RZT98710.1"/>
    </source>
</evidence>
<dbReference type="InterPro" id="IPR028978">
    <property type="entry name" value="Chorismate_lyase_/UTRA_dom_sf"/>
</dbReference>
<evidence type="ECO:0000256" key="1">
    <source>
        <dbReference type="ARBA" id="ARBA00023015"/>
    </source>
</evidence>
<dbReference type="SUPFAM" id="SSF46785">
    <property type="entry name" value="Winged helix' DNA-binding domain"/>
    <property type="match status" value="1"/>
</dbReference>
<name>A0A4Q7VQH7_9BURK</name>
<keyword evidence="3" id="KW-0804">Transcription</keyword>
<keyword evidence="1" id="KW-0805">Transcription regulation</keyword>
<dbReference type="GO" id="GO:0003700">
    <property type="term" value="F:DNA-binding transcription factor activity"/>
    <property type="evidence" value="ECO:0007669"/>
    <property type="project" value="InterPro"/>
</dbReference>
<dbReference type="AlphaFoldDB" id="A0A4Q7VQH7"/>
<dbReference type="GO" id="GO:0003677">
    <property type="term" value="F:DNA binding"/>
    <property type="evidence" value="ECO:0007669"/>
    <property type="project" value="UniProtKB-KW"/>
</dbReference>
<proteinExistence type="predicted"/>
<evidence type="ECO:0000259" key="4">
    <source>
        <dbReference type="PROSITE" id="PS50949"/>
    </source>
</evidence>
<dbReference type="EMBL" id="SHKO01000001">
    <property type="protein sequence ID" value="RZT98710.1"/>
    <property type="molecule type" value="Genomic_DNA"/>
</dbReference>
<evidence type="ECO:0000256" key="2">
    <source>
        <dbReference type="ARBA" id="ARBA00023125"/>
    </source>
</evidence>